<reference evidence="2" key="3">
    <citation type="submission" date="2015-06" db="UniProtKB">
        <authorList>
            <consortium name="EnsemblMetazoa"/>
        </authorList>
    </citation>
    <scope>IDENTIFICATION</scope>
</reference>
<proteinExistence type="predicted"/>
<evidence type="ECO:0000313" key="2">
    <source>
        <dbReference type="EnsemblMetazoa" id="CapteP185684"/>
    </source>
</evidence>
<dbReference type="EMBL" id="AMQN01025406">
    <property type="status" value="NOT_ANNOTATED_CDS"/>
    <property type="molecule type" value="Genomic_DNA"/>
</dbReference>
<dbReference type="EnsemblMetazoa" id="CapteT185684">
    <property type="protein sequence ID" value="CapteP185684"/>
    <property type="gene ID" value="CapteG185684"/>
</dbReference>
<dbReference type="HOGENOM" id="CLU_1908667_0_0_1"/>
<evidence type="ECO:0000313" key="1">
    <source>
        <dbReference type="EMBL" id="ELU01736.1"/>
    </source>
</evidence>
<evidence type="ECO:0000313" key="3">
    <source>
        <dbReference type="Proteomes" id="UP000014760"/>
    </source>
</evidence>
<organism evidence="1">
    <name type="scientific">Capitella teleta</name>
    <name type="common">Polychaete worm</name>
    <dbReference type="NCBI Taxonomy" id="283909"/>
    <lineage>
        <taxon>Eukaryota</taxon>
        <taxon>Metazoa</taxon>
        <taxon>Spiralia</taxon>
        <taxon>Lophotrochozoa</taxon>
        <taxon>Annelida</taxon>
        <taxon>Polychaeta</taxon>
        <taxon>Sedentaria</taxon>
        <taxon>Scolecida</taxon>
        <taxon>Capitellidae</taxon>
        <taxon>Capitella</taxon>
    </lineage>
</organism>
<name>R7U6H6_CAPTE</name>
<accession>R7U6H6</accession>
<dbReference type="Proteomes" id="UP000014760">
    <property type="component" value="Unassembled WGS sequence"/>
</dbReference>
<keyword evidence="3" id="KW-1185">Reference proteome</keyword>
<gene>
    <name evidence="1" type="ORF">CAPTEDRAFT_185684</name>
</gene>
<protein>
    <submittedName>
        <fullName evidence="1 2">Uncharacterized protein</fullName>
    </submittedName>
</protein>
<sequence>MLDSFCMCEDKLTALRRLAGEVTSVCGDAAQLDLRATIARLDTELTSVRTACQQLGESAELKLFSAREQRVRPATAASPEEASDWWRLLRRMLPLALAATLFLTLLSIIDPSFPSRLIFSLRLRHVREPHSNK</sequence>
<dbReference type="AlphaFoldDB" id="R7U6H6"/>
<reference evidence="1 3" key="2">
    <citation type="journal article" date="2013" name="Nature">
        <title>Insights into bilaterian evolution from three spiralian genomes.</title>
        <authorList>
            <person name="Simakov O."/>
            <person name="Marletaz F."/>
            <person name="Cho S.J."/>
            <person name="Edsinger-Gonzales E."/>
            <person name="Havlak P."/>
            <person name="Hellsten U."/>
            <person name="Kuo D.H."/>
            <person name="Larsson T."/>
            <person name="Lv J."/>
            <person name="Arendt D."/>
            <person name="Savage R."/>
            <person name="Osoegawa K."/>
            <person name="de Jong P."/>
            <person name="Grimwood J."/>
            <person name="Chapman J.A."/>
            <person name="Shapiro H."/>
            <person name="Aerts A."/>
            <person name="Otillar R.P."/>
            <person name="Terry A.Y."/>
            <person name="Boore J.L."/>
            <person name="Grigoriev I.V."/>
            <person name="Lindberg D.R."/>
            <person name="Seaver E.C."/>
            <person name="Weisblat D.A."/>
            <person name="Putnam N.H."/>
            <person name="Rokhsar D.S."/>
        </authorList>
    </citation>
    <scope>NUCLEOTIDE SEQUENCE</scope>
    <source>
        <strain evidence="1 3">I ESC-2004</strain>
    </source>
</reference>
<dbReference type="EMBL" id="KB304724">
    <property type="protein sequence ID" value="ELU01736.1"/>
    <property type="molecule type" value="Genomic_DNA"/>
</dbReference>
<reference evidence="3" key="1">
    <citation type="submission" date="2012-12" db="EMBL/GenBank/DDBJ databases">
        <authorList>
            <person name="Hellsten U."/>
            <person name="Grimwood J."/>
            <person name="Chapman J.A."/>
            <person name="Shapiro H."/>
            <person name="Aerts A."/>
            <person name="Otillar R.P."/>
            <person name="Terry A.Y."/>
            <person name="Boore J.L."/>
            <person name="Simakov O."/>
            <person name="Marletaz F."/>
            <person name="Cho S.-J."/>
            <person name="Edsinger-Gonzales E."/>
            <person name="Havlak P."/>
            <person name="Kuo D.-H."/>
            <person name="Larsson T."/>
            <person name="Lv J."/>
            <person name="Arendt D."/>
            <person name="Savage R."/>
            <person name="Osoegawa K."/>
            <person name="de Jong P."/>
            <person name="Lindberg D.R."/>
            <person name="Seaver E.C."/>
            <person name="Weisblat D.A."/>
            <person name="Putnam N.H."/>
            <person name="Grigoriev I.V."/>
            <person name="Rokhsar D.S."/>
        </authorList>
    </citation>
    <scope>NUCLEOTIDE SEQUENCE</scope>
    <source>
        <strain evidence="3">I ESC-2004</strain>
    </source>
</reference>